<accession>A0AAV0G8H9</accession>
<organism evidence="1 2">
    <name type="scientific">Cuscuta epithymum</name>
    <dbReference type="NCBI Taxonomy" id="186058"/>
    <lineage>
        <taxon>Eukaryota</taxon>
        <taxon>Viridiplantae</taxon>
        <taxon>Streptophyta</taxon>
        <taxon>Embryophyta</taxon>
        <taxon>Tracheophyta</taxon>
        <taxon>Spermatophyta</taxon>
        <taxon>Magnoliopsida</taxon>
        <taxon>eudicotyledons</taxon>
        <taxon>Gunneridae</taxon>
        <taxon>Pentapetalae</taxon>
        <taxon>asterids</taxon>
        <taxon>lamiids</taxon>
        <taxon>Solanales</taxon>
        <taxon>Convolvulaceae</taxon>
        <taxon>Cuscuteae</taxon>
        <taxon>Cuscuta</taxon>
        <taxon>Cuscuta subgen. Cuscuta</taxon>
    </lineage>
</organism>
<reference evidence="1" key="1">
    <citation type="submission" date="2022-07" db="EMBL/GenBank/DDBJ databases">
        <authorList>
            <person name="Macas J."/>
            <person name="Novak P."/>
            <person name="Neumann P."/>
        </authorList>
    </citation>
    <scope>NUCLEOTIDE SEQUENCE</scope>
</reference>
<dbReference type="Proteomes" id="UP001152523">
    <property type="component" value="Unassembled WGS sequence"/>
</dbReference>
<gene>
    <name evidence="1" type="ORF">CEPIT_LOCUS41327</name>
</gene>
<evidence type="ECO:0000313" key="1">
    <source>
        <dbReference type="EMBL" id="CAH9144279.1"/>
    </source>
</evidence>
<evidence type="ECO:0000313" key="2">
    <source>
        <dbReference type="Proteomes" id="UP001152523"/>
    </source>
</evidence>
<dbReference type="EMBL" id="CAMAPF010001064">
    <property type="protein sequence ID" value="CAH9144279.1"/>
    <property type="molecule type" value="Genomic_DNA"/>
</dbReference>
<sequence>MAVGGFNVLERTLSHGAEVGGRVGGVDGGACRRLAGDRRGGAEVERARIPDGGGVVLSLAENTFKRVAGDPNNVTSGVHVQGDGLGTEGERQSVITSRSKREGNPAVAVMVEPGGGAGRSGLEEVVGTVELGS</sequence>
<name>A0AAV0G8H9_9ASTE</name>
<protein>
    <submittedName>
        <fullName evidence="1">Uncharacterized protein</fullName>
    </submittedName>
</protein>
<dbReference type="AlphaFoldDB" id="A0AAV0G8H9"/>
<keyword evidence="2" id="KW-1185">Reference proteome</keyword>
<comment type="caution">
    <text evidence="1">The sequence shown here is derived from an EMBL/GenBank/DDBJ whole genome shotgun (WGS) entry which is preliminary data.</text>
</comment>
<proteinExistence type="predicted"/>